<evidence type="ECO:0000256" key="5">
    <source>
        <dbReference type="ARBA" id="ARBA00012807"/>
    </source>
</evidence>
<dbReference type="Gene3D" id="3.40.1280.10">
    <property type="match status" value="1"/>
</dbReference>
<organism evidence="19 20">
    <name type="scientific">Ruthenibacterium lactatiformans</name>
    <dbReference type="NCBI Taxonomy" id="1550024"/>
    <lineage>
        <taxon>Bacteria</taxon>
        <taxon>Bacillati</taxon>
        <taxon>Bacillota</taxon>
        <taxon>Clostridia</taxon>
        <taxon>Eubacteriales</taxon>
        <taxon>Oscillospiraceae</taxon>
        <taxon>Ruthenibacterium</taxon>
    </lineage>
</organism>
<keyword evidence="10 15" id="KW-0949">S-adenosyl-L-methionine</keyword>
<feature type="binding site" evidence="15 16">
    <location>
        <begin position="137"/>
        <end position="142"/>
    </location>
    <ligand>
        <name>S-adenosyl-L-methionine</name>
        <dbReference type="ChEBI" id="CHEBI:59789"/>
    </ligand>
</feature>
<dbReference type="PANTHER" id="PTHR46417:SF1">
    <property type="entry name" value="TRNA (GUANINE-N(1)-)-METHYLTRANSFERASE"/>
    <property type="match status" value="1"/>
</dbReference>
<dbReference type="GeneID" id="42856187"/>
<dbReference type="Proteomes" id="UP000032483">
    <property type="component" value="Unassembled WGS sequence"/>
</dbReference>
<dbReference type="GO" id="GO:0005829">
    <property type="term" value="C:cytosol"/>
    <property type="evidence" value="ECO:0007669"/>
    <property type="project" value="TreeGrafter"/>
</dbReference>
<dbReference type="PATRIC" id="fig|1550024.3.peg.1365"/>
<keyword evidence="9 15" id="KW-0808">Transferase</keyword>
<comment type="similarity">
    <text evidence="3 15 17">Belongs to the RNA methyltransferase TrmD family.</text>
</comment>
<evidence type="ECO:0000313" key="19">
    <source>
        <dbReference type="EMBL" id="KJF40475.1"/>
    </source>
</evidence>
<dbReference type="InterPro" id="IPR029026">
    <property type="entry name" value="tRNA_m1G_MTases_N"/>
</dbReference>
<evidence type="ECO:0000256" key="17">
    <source>
        <dbReference type="RuleBase" id="RU003464"/>
    </source>
</evidence>
<accession>A0A0D8J0I1</accession>
<dbReference type="RefSeq" id="WP_050004899.1">
    <property type="nucleotide sequence ID" value="NZ_DAWBJP010000007.1"/>
</dbReference>
<dbReference type="InterPro" id="IPR002649">
    <property type="entry name" value="tRNA_m1G_MeTrfase_TrmD"/>
</dbReference>
<dbReference type="FunFam" id="3.40.1280.10:FF:000001">
    <property type="entry name" value="tRNA (guanine-N(1)-)-methyltransferase"/>
    <property type="match status" value="1"/>
</dbReference>
<evidence type="ECO:0000256" key="4">
    <source>
        <dbReference type="ARBA" id="ARBA00011738"/>
    </source>
</evidence>
<comment type="catalytic activity">
    <reaction evidence="14 15 17">
        <text>guanosine(37) in tRNA + S-adenosyl-L-methionine = N(1)-methylguanosine(37) in tRNA + S-adenosyl-L-homocysteine + H(+)</text>
        <dbReference type="Rhea" id="RHEA:36899"/>
        <dbReference type="Rhea" id="RHEA-COMP:10145"/>
        <dbReference type="Rhea" id="RHEA-COMP:10147"/>
        <dbReference type="ChEBI" id="CHEBI:15378"/>
        <dbReference type="ChEBI" id="CHEBI:57856"/>
        <dbReference type="ChEBI" id="CHEBI:59789"/>
        <dbReference type="ChEBI" id="CHEBI:73542"/>
        <dbReference type="ChEBI" id="CHEBI:74269"/>
        <dbReference type="EC" id="2.1.1.228"/>
    </reaction>
</comment>
<dbReference type="InterPro" id="IPR016009">
    <property type="entry name" value="tRNA_MeTrfase_TRMD/TRM10"/>
</dbReference>
<evidence type="ECO:0000256" key="7">
    <source>
        <dbReference type="ARBA" id="ARBA00022490"/>
    </source>
</evidence>
<dbReference type="SUPFAM" id="SSF75217">
    <property type="entry name" value="alpha/beta knot"/>
    <property type="match status" value="1"/>
</dbReference>
<dbReference type="NCBIfam" id="TIGR00088">
    <property type="entry name" value="trmD"/>
    <property type="match status" value="1"/>
</dbReference>
<evidence type="ECO:0000256" key="8">
    <source>
        <dbReference type="ARBA" id="ARBA00022603"/>
    </source>
</evidence>
<evidence type="ECO:0000256" key="14">
    <source>
        <dbReference type="ARBA" id="ARBA00047783"/>
    </source>
</evidence>
<keyword evidence="11 15" id="KW-0819">tRNA processing</keyword>
<dbReference type="NCBIfam" id="NF000648">
    <property type="entry name" value="PRK00026.1"/>
    <property type="match status" value="1"/>
</dbReference>
<reference evidence="19" key="1">
    <citation type="submission" date="2015-02" db="EMBL/GenBank/DDBJ databases">
        <title>A novel member of the family Ruminococcaceae isolated from human feces.</title>
        <authorList>
            <person name="Shkoporov A.N."/>
            <person name="Chaplin A.V."/>
            <person name="Motuzova O.V."/>
            <person name="Kafarskaia L.I."/>
            <person name="Khokhlova E.V."/>
            <person name="Efimov B.A."/>
        </authorList>
    </citation>
    <scope>NUCLEOTIDE SEQUENCE [LARGE SCALE GENOMIC DNA]</scope>
    <source>
        <strain evidence="19">585-1</strain>
    </source>
</reference>
<dbReference type="EC" id="2.1.1.228" evidence="5 15"/>
<dbReference type="AlphaFoldDB" id="A0A0D8J0I1"/>
<evidence type="ECO:0000256" key="13">
    <source>
        <dbReference type="ARBA" id="ARBA00033392"/>
    </source>
</evidence>
<protein>
    <recommendedName>
        <fullName evidence="6 15">tRNA (guanine-N(1)-)-methyltransferase</fullName>
        <ecNumber evidence="5 15">2.1.1.228</ecNumber>
    </recommendedName>
    <alternativeName>
        <fullName evidence="12 15">M1G-methyltransferase</fullName>
    </alternativeName>
    <alternativeName>
        <fullName evidence="13 15">tRNA [GM37] methyltransferase</fullName>
    </alternativeName>
</protein>
<dbReference type="FunFam" id="1.10.1270.20:FF:000001">
    <property type="entry name" value="tRNA (guanine-N(1)-)-methyltransferase"/>
    <property type="match status" value="1"/>
</dbReference>
<comment type="caution">
    <text evidence="19">The sequence shown here is derived from an EMBL/GenBank/DDBJ whole genome shotgun (WGS) entry which is preliminary data.</text>
</comment>
<dbReference type="GO" id="GO:0002939">
    <property type="term" value="P:tRNA N1-guanine methylation"/>
    <property type="evidence" value="ECO:0007669"/>
    <property type="project" value="TreeGrafter"/>
</dbReference>
<dbReference type="InterPro" id="IPR023148">
    <property type="entry name" value="tRNA_m1G_MeTrfase_C_sf"/>
</dbReference>
<evidence type="ECO:0000259" key="18">
    <source>
        <dbReference type="Pfam" id="PF01746"/>
    </source>
</evidence>
<keyword evidence="7 15" id="KW-0963">Cytoplasm</keyword>
<comment type="subcellular location">
    <subcellularLocation>
        <location evidence="2 15 17">Cytoplasm</location>
    </subcellularLocation>
</comment>
<keyword evidence="20" id="KW-1185">Reference proteome</keyword>
<evidence type="ECO:0000256" key="6">
    <source>
        <dbReference type="ARBA" id="ARBA00014679"/>
    </source>
</evidence>
<evidence type="ECO:0000256" key="10">
    <source>
        <dbReference type="ARBA" id="ARBA00022691"/>
    </source>
</evidence>
<feature type="domain" description="tRNA methyltransferase TRMD/TRM10-type" evidence="18">
    <location>
        <begin position="1"/>
        <end position="230"/>
    </location>
</feature>
<dbReference type="GO" id="GO:0052906">
    <property type="term" value="F:tRNA (guanine(37)-N1)-methyltransferase activity"/>
    <property type="evidence" value="ECO:0007669"/>
    <property type="project" value="UniProtKB-UniRule"/>
</dbReference>
<dbReference type="PIRSF" id="PIRSF000386">
    <property type="entry name" value="tRNA_mtase"/>
    <property type="match status" value="1"/>
</dbReference>
<evidence type="ECO:0000256" key="1">
    <source>
        <dbReference type="ARBA" id="ARBA00002634"/>
    </source>
</evidence>
<proteinExistence type="inferred from homology"/>
<comment type="subunit">
    <text evidence="4 15 17">Homodimer.</text>
</comment>
<evidence type="ECO:0000256" key="11">
    <source>
        <dbReference type="ARBA" id="ARBA00022694"/>
    </source>
</evidence>
<keyword evidence="8 15" id="KW-0489">Methyltransferase</keyword>
<dbReference type="Pfam" id="PF01746">
    <property type="entry name" value="tRNA_m1G_MT"/>
    <property type="match status" value="1"/>
</dbReference>
<evidence type="ECO:0000256" key="15">
    <source>
        <dbReference type="HAMAP-Rule" id="MF_00605"/>
    </source>
</evidence>
<dbReference type="CDD" id="cd18080">
    <property type="entry name" value="TrmD-like"/>
    <property type="match status" value="1"/>
</dbReference>
<dbReference type="HAMAP" id="MF_00605">
    <property type="entry name" value="TrmD"/>
    <property type="match status" value="1"/>
</dbReference>
<dbReference type="InterPro" id="IPR029028">
    <property type="entry name" value="Alpha/beta_knot_MTases"/>
</dbReference>
<evidence type="ECO:0000256" key="12">
    <source>
        <dbReference type="ARBA" id="ARBA00029736"/>
    </source>
</evidence>
<gene>
    <name evidence="15" type="primary">trmD</name>
    <name evidence="19" type="ORF">TQ39_06085</name>
</gene>
<evidence type="ECO:0000313" key="20">
    <source>
        <dbReference type="Proteomes" id="UP000032483"/>
    </source>
</evidence>
<dbReference type="Gene3D" id="1.10.1270.20">
    <property type="entry name" value="tRNA(m1g37)methyltransferase, domain 2"/>
    <property type="match status" value="1"/>
</dbReference>
<sequence length="241" mass="27330">MRIDIATLFPEMCERVLSESIIGRARQRGYIELACHQIRDYTTNRQKQVDDYPYGGGPGMVMQAQPIYDCCVDVVRQVEEAGHARPHVVFMTAAGTPLTEEKCKQLAQKDSLLLVCGHYEGIDERVIEALADEEISIGDYVLTGGELAALVVADSVCRLCPGVLSSPEGYEEESHYSGLLEYPQYSRPEEWNGRRVPEILLSGHHANIAKWRHEQALERTRTRRPDLYEKYEEKSMAKIDK</sequence>
<feature type="binding site" evidence="15 16">
    <location>
        <position position="117"/>
    </location>
    <ligand>
        <name>S-adenosyl-L-methionine</name>
        <dbReference type="ChEBI" id="CHEBI:59789"/>
    </ligand>
</feature>
<comment type="function">
    <text evidence="1 15 17">Specifically methylates guanosine-37 in various tRNAs.</text>
</comment>
<evidence type="ECO:0000256" key="2">
    <source>
        <dbReference type="ARBA" id="ARBA00004496"/>
    </source>
</evidence>
<dbReference type="EMBL" id="JXXK01000006">
    <property type="protein sequence ID" value="KJF40475.1"/>
    <property type="molecule type" value="Genomic_DNA"/>
</dbReference>
<evidence type="ECO:0000256" key="3">
    <source>
        <dbReference type="ARBA" id="ARBA00007630"/>
    </source>
</evidence>
<dbReference type="PANTHER" id="PTHR46417">
    <property type="entry name" value="TRNA (GUANINE-N(1)-)-METHYLTRANSFERASE"/>
    <property type="match status" value="1"/>
</dbReference>
<name>A0A0D8J0I1_9FIRM</name>
<evidence type="ECO:0000256" key="16">
    <source>
        <dbReference type="PIRSR" id="PIRSR000386-1"/>
    </source>
</evidence>
<evidence type="ECO:0000256" key="9">
    <source>
        <dbReference type="ARBA" id="ARBA00022679"/>
    </source>
</evidence>